<keyword evidence="1" id="KW-0175">Coiled coil</keyword>
<dbReference type="EMBL" id="CP073708">
    <property type="protein sequence ID" value="QUO40240.1"/>
    <property type="molecule type" value="Genomic_DNA"/>
</dbReference>
<dbReference type="RefSeq" id="WP_198826792.1">
    <property type="nucleotide sequence ID" value="NZ_CP066308.1"/>
</dbReference>
<organism evidence="2 4">
    <name type="scientific">Brevibacillus composti</name>
    <dbReference type="NCBI Taxonomy" id="2796470"/>
    <lineage>
        <taxon>Bacteria</taxon>
        <taxon>Bacillati</taxon>
        <taxon>Bacillota</taxon>
        <taxon>Bacilli</taxon>
        <taxon>Bacillales</taxon>
        <taxon>Paenibacillaceae</taxon>
        <taxon>Brevibacillus</taxon>
    </lineage>
</organism>
<name>A0A7T5EIB4_9BACL</name>
<evidence type="ECO:0000313" key="5">
    <source>
        <dbReference type="Proteomes" id="UP000677234"/>
    </source>
</evidence>
<dbReference type="Proteomes" id="UP000677234">
    <property type="component" value="Chromosome"/>
</dbReference>
<reference evidence="2 4" key="1">
    <citation type="submission" date="2020-12" db="EMBL/GenBank/DDBJ databases">
        <title>strain FJAT-54423T represents a novel species of the genus Brevibacillus.</title>
        <authorList>
            <person name="Tang R."/>
        </authorList>
    </citation>
    <scope>NUCLEOTIDE SEQUENCE [LARGE SCALE GENOMIC DNA]</scope>
    <source>
        <strain evidence="2 4">FJAT-54423</strain>
    </source>
</reference>
<evidence type="ECO:0000313" key="3">
    <source>
        <dbReference type="EMBL" id="QUO40240.1"/>
    </source>
</evidence>
<evidence type="ECO:0000313" key="2">
    <source>
        <dbReference type="EMBL" id="QQE73162.1"/>
    </source>
</evidence>
<evidence type="ECO:0000256" key="1">
    <source>
        <dbReference type="SAM" id="Coils"/>
    </source>
</evidence>
<reference evidence="3" key="2">
    <citation type="submission" date="2021-04" db="EMBL/GenBank/DDBJ databases">
        <title>Brevibacillus composti FJAT-54423, complete genome.</title>
        <authorList>
            <person name="Tang R."/>
        </authorList>
    </citation>
    <scope>NUCLEOTIDE SEQUENCE</scope>
    <source>
        <strain evidence="3">FJAT-54424</strain>
    </source>
</reference>
<dbReference type="KEGG" id="bcop:JD108_14720"/>
<keyword evidence="5" id="KW-1185">Reference proteome</keyword>
<proteinExistence type="predicted"/>
<sequence>MEAISHVNGSDRSDELKASKNKRYGRDVEMSSHNQASPFSPLLKAMQRLETERNFVTARAEHLGLDTTRYDTYDLLLTTMIAAAAQYTHQLIAFRCMAEISPDDEDAFSKRLQEFYRASHNIQHKMLMMKEIAERLTDSRLKRRLISRADSFDKAQLAIFQVDAKLRQGRKANLMRLLTKAQKAYDDFIDLRQELNEKLQAEKIEILAS</sequence>
<feature type="coiled-coil region" evidence="1">
    <location>
        <begin position="178"/>
        <end position="205"/>
    </location>
</feature>
<dbReference type="Proteomes" id="UP000595847">
    <property type="component" value="Chromosome"/>
</dbReference>
<evidence type="ECO:0000313" key="4">
    <source>
        <dbReference type="Proteomes" id="UP000595847"/>
    </source>
</evidence>
<dbReference type="AlphaFoldDB" id="A0A7T5EIB4"/>
<gene>
    <name evidence="2" type="ORF">JD108_14720</name>
    <name evidence="3" type="ORF">KDJ56_14665</name>
</gene>
<accession>A0A7T5EIB4</accession>
<dbReference type="EMBL" id="CP066308">
    <property type="protein sequence ID" value="QQE73162.1"/>
    <property type="molecule type" value="Genomic_DNA"/>
</dbReference>
<protein>
    <submittedName>
        <fullName evidence="2">Uncharacterized protein</fullName>
    </submittedName>
</protein>